<proteinExistence type="predicted"/>
<name>A0A2C5Y0J6_9HYPO</name>
<dbReference type="PANTHER" id="PTHR28180">
    <property type="entry name" value="CONSERVED MITOCHONDRIAL PROTEIN-RELATED"/>
    <property type="match status" value="1"/>
</dbReference>
<sequence>MTRPAVLEEDEMTQQNLRGMALWASVYDNLEEKLREKLKQAHPDLPFHIIGSHYAALLSDPEAGGRQGQVARTGKVLTEVMAVASLRALDGAGPQMLSHVYGLQRAWEDRTWKEGWVGDEVVAKWLTDDEGCEWVLGQVDEIVKVFKSK</sequence>
<gene>
    <name evidence="1" type="ORF">CDD82_6405</name>
</gene>
<accession>A0A2C5Y0J6</accession>
<dbReference type="InterPro" id="IPR052999">
    <property type="entry name" value="PTS1_Protein"/>
</dbReference>
<dbReference type="Proteomes" id="UP000224854">
    <property type="component" value="Unassembled WGS sequence"/>
</dbReference>
<organism evidence="1 2">
    <name type="scientific">Ophiocordyceps australis</name>
    <dbReference type="NCBI Taxonomy" id="1399860"/>
    <lineage>
        <taxon>Eukaryota</taxon>
        <taxon>Fungi</taxon>
        <taxon>Dikarya</taxon>
        <taxon>Ascomycota</taxon>
        <taxon>Pezizomycotina</taxon>
        <taxon>Sordariomycetes</taxon>
        <taxon>Hypocreomycetidae</taxon>
        <taxon>Hypocreales</taxon>
        <taxon>Ophiocordycipitaceae</taxon>
        <taxon>Ophiocordyceps</taxon>
    </lineage>
</organism>
<keyword evidence="2" id="KW-1185">Reference proteome</keyword>
<evidence type="ECO:0000313" key="1">
    <source>
        <dbReference type="EMBL" id="PHH71628.1"/>
    </source>
</evidence>
<dbReference type="InterPro" id="IPR029032">
    <property type="entry name" value="AhpD-like"/>
</dbReference>
<dbReference type="AlphaFoldDB" id="A0A2C5Y0J6"/>
<reference evidence="1 2" key="1">
    <citation type="submission" date="2017-06" db="EMBL/GenBank/DDBJ databases">
        <title>Ant-infecting Ophiocordyceps genomes reveal a high diversity of potential behavioral manipulation genes and a possible major role for enterotoxins.</title>
        <authorList>
            <person name="De Bekker C."/>
            <person name="Evans H.C."/>
            <person name="Brachmann A."/>
            <person name="Hughes D.P."/>
        </authorList>
    </citation>
    <scope>NUCLEOTIDE SEQUENCE [LARGE SCALE GENOMIC DNA]</scope>
    <source>
        <strain evidence="1 2">1348a</strain>
    </source>
</reference>
<dbReference type="OrthoDB" id="5392202at2759"/>
<protein>
    <submittedName>
        <fullName evidence="1">Uncharacterized protein</fullName>
    </submittedName>
</protein>
<dbReference type="Gene3D" id="1.20.1290.10">
    <property type="entry name" value="AhpD-like"/>
    <property type="match status" value="1"/>
</dbReference>
<dbReference type="EMBL" id="NJEU01000659">
    <property type="protein sequence ID" value="PHH71628.1"/>
    <property type="molecule type" value="Genomic_DNA"/>
</dbReference>
<comment type="caution">
    <text evidence="1">The sequence shown here is derived from an EMBL/GenBank/DDBJ whole genome shotgun (WGS) entry which is preliminary data.</text>
</comment>
<evidence type="ECO:0000313" key="2">
    <source>
        <dbReference type="Proteomes" id="UP000224854"/>
    </source>
</evidence>
<dbReference type="PANTHER" id="PTHR28180:SF2">
    <property type="entry name" value="PEROXISOMAL PROTEIN 2"/>
    <property type="match status" value="1"/>
</dbReference>